<dbReference type="GO" id="GO:0016020">
    <property type="term" value="C:membrane"/>
    <property type="evidence" value="ECO:0007669"/>
    <property type="project" value="UniProtKB-SubCell"/>
</dbReference>
<dbReference type="PANTHER" id="PTHR46279">
    <property type="entry name" value="RING/U-BOX SUPERFAMILY PROTEIN"/>
    <property type="match status" value="1"/>
</dbReference>
<keyword evidence="8" id="KW-0732">Signal</keyword>
<comment type="similarity">
    <text evidence="14">Belongs to the RING-type zinc finger family. ATL subfamily.</text>
</comment>
<evidence type="ECO:0000256" key="7">
    <source>
        <dbReference type="ARBA" id="ARBA00022723"/>
    </source>
</evidence>
<evidence type="ECO:0000256" key="9">
    <source>
        <dbReference type="ARBA" id="ARBA00022771"/>
    </source>
</evidence>
<evidence type="ECO:0000256" key="12">
    <source>
        <dbReference type="ARBA" id="ARBA00022989"/>
    </source>
</evidence>
<keyword evidence="12" id="KW-1133">Transmembrane helix</keyword>
<dbReference type="GO" id="GO:0061630">
    <property type="term" value="F:ubiquitin protein ligase activity"/>
    <property type="evidence" value="ECO:0007669"/>
    <property type="project" value="UniProtKB-EC"/>
</dbReference>
<keyword evidence="10" id="KW-0833">Ubl conjugation pathway</keyword>
<dbReference type="InterPro" id="IPR025287">
    <property type="entry name" value="WAK_GUB"/>
</dbReference>
<comment type="subcellular location">
    <subcellularLocation>
        <location evidence="2">Membrane</location>
        <topology evidence="2">Single-pass membrane protein</topology>
    </subcellularLocation>
</comment>
<evidence type="ECO:0000256" key="3">
    <source>
        <dbReference type="ARBA" id="ARBA00004906"/>
    </source>
</evidence>
<evidence type="ECO:0000256" key="13">
    <source>
        <dbReference type="ARBA" id="ARBA00023136"/>
    </source>
</evidence>
<keyword evidence="6" id="KW-0812">Transmembrane</keyword>
<evidence type="ECO:0000256" key="5">
    <source>
        <dbReference type="ARBA" id="ARBA00022679"/>
    </source>
</evidence>
<organism evidence="16 17">
    <name type="scientific">Abeliophyllum distichum</name>
    <dbReference type="NCBI Taxonomy" id="126358"/>
    <lineage>
        <taxon>Eukaryota</taxon>
        <taxon>Viridiplantae</taxon>
        <taxon>Streptophyta</taxon>
        <taxon>Embryophyta</taxon>
        <taxon>Tracheophyta</taxon>
        <taxon>Spermatophyta</taxon>
        <taxon>Magnoliopsida</taxon>
        <taxon>eudicotyledons</taxon>
        <taxon>Gunneridae</taxon>
        <taxon>Pentapetalae</taxon>
        <taxon>asterids</taxon>
        <taxon>lamiids</taxon>
        <taxon>Lamiales</taxon>
        <taxon>Oleaceae</taxon>
        <taxon>Forsythieae</taxon>
        <taxon>Abeliophyllum</taxon>
    </lineage>
</organism>
<accession>A0ABD1USL3</accession>
<keyword evidence="13" id="KW-0472">Membrane</keyword>
<evidence type="ECO:0000256" key="6">
    <source>
        <dbReference type="ARBA" id="ARBA00022692"/>
    </source>
</evidence>
<evidence type="ECO:0000256" key="8">
    <source>
        <dbReference type="ARBA" id="ARBA00022729"/>
    </source>
</evidence>
<evidence type="ECO:0000313" key="16">
    <source>
        <dbReference type="EMBL" id="KAL2527418.1"/>
    </source>
</evidence>
<evidence type="ECO:0000256" key="4">
    <source>
        <dbReference type="ARBA" id="ARBA00012483"/>
    </source>
</evidence>
<comment type="catalytic activity">
    <reaction evidence="1">
        <text>S-ubiquitinyl-[E2 ubiquitin-conjugating enzyme]-L-cysteine + [acceptor protein]-L-lysine = [E2 ubiquitin-conjugating enzyme]-L-cysteine + N(6)-ubiquitinyl-[acceptor protein]-L-lysine.</text>
        <dbReference type="EC" id="2.3.2.27"/>
    </reaction>
</comment>
<reference evidence="17" key="1">
    <citation type="submission" date="2024-07" db="EMBL/GenBank/DDBJ databases">
        <title>Two chromosome-level genome assemblies of Korean endemic species Abeliophyllum distichum and Forsythia ovata (Oleaceae).</title>
        <authorList>
            <person name="Jang H."/>
        </authorList>
    </citation>
    <scope>NUCLEOTIDE SEQUENCE [LARGE SCALE GENOMIC DNA]</scope>
</reference>
<dbReference type="PANTHER" id="PTHR46279:SF9">
    <property type="entry name" value="OS01G0116300 PROTEIN"/>
    <property type="match status" value="1"/>
</dbReference>
<keyword evidence="17" id="KW-1185">Reference proteome</keyword>
<feature type="domain" description="Wall-associated receptor kinase galacturonan-binding" evidence="15">
    <location>
        <begin position="14"/>
        <end position="93"/>
    </location>
</feature>
<evidence type="ECO:0000256" key="2">
    <source>
        <dbReference type="ARBA" id="ARBA00004167"/>
    </source>
</evidence>
<evidence type="ECO:0000256" key="10">
    <source>
        <dbReference type="ARBA" id="ARBA00022786"/>
    </source>
</evidence>
<keyword evidence="11" id="KW-0862">Zinc</keyword>
<evidence type="ECO:0000256" key="11">
    <source>
        <dbReference type="ARBA" id="ARBA00022833"/>
    </source>
</evidence>
<dbReference type="Proteomes" id="UP001604336">
    <property type="component" value="Unassembled WGS sequence"/>
</dbReference>
<proteinExistence type="inferred from homology"/>
<keyword evidence="7" id="KW-0479">Metal-binding</keyword>
<dbReference type="EC" id="2.3.2.27" evidence="4"/>
<evidence type="ECO:0000313" key="17">
    <source>
        <dbReference type="Proteomes" id="UP001604336"/>
    </source>
</evidence>
<evidence type="ECO:0000256" key="14">
    <source>
        <dbReference type="ARBA" id="ARBA00024209"/>
    </source>
</evidence>
<protein>
    <recommendedName>
        <fullName evidence="4">RING-type E3 ubiquitin transferase</fullName>
        <ecNumber evidence="4">2.3.2.27</ecNumber>
    </recommendedName>
</protein>
<dbReference type="GO" id="GO:0008270">
    <property type="term" value="F:zinc ion binding"/>
    <property type="evidence" value="ECO:0007669"/>
    <property type="project" value="UniProtKB-KW"/>
</dbReference>
<keyword evidence="5" id="KW-0808">Transferase</keyword>
<dbReference type="EMBL" id="JBFOLK010000003">
    <property type="protein sequence ID" value="KAL2527418.1"/>
    <property type="molecule type" value="Genomic_DNA"/>
</dbReference>
<dbReference type="Pfam" id="PF13947">
    <property type="entry name" value="GUB_WAK_bind"/>
    <property type="match status" value="1"/>
</dbReference>
<sequence>MNIVLHLVAGQNECLPTRCGDSSPVIRFPFRLKDHQPDCGYIRFELLCINSRKIEFELQFPVTASTNNTMLPLKVKVSVVDIDYKAQTILISDLIAESCFLNKLPTVNSSASPFDTEKSGYSDGFTLFNCSKPTDYGYPLTCLSGQDYHVIVLLHFMRSTPCSSTHLVLRCTTFHIFQKARLQGKM</sequence>
<keyword evidence="9" id="KW-0863">Zinc-finger</keyword>
<comment type="pathway">
    <text evidence="3">Protein modification; protein ubiquitination.</text>
</comment>
<name>A0ABD1USL3_9LAMI</name>
<comment type="caution">
    <text evidence="16">The sequence shown here is derived from an EMBL/GenBank/DDBJ whole genome shotgun (WGS) entry which is preliminary data.</text>
</comment>
<evidence type="ECO:0000259" key="15">
    <source>
        <dbReference type="Pfam" id="PF13947"/>
    </source>
</evidence>
<dbReference type="InterPro" id="IPR046948">
    <property type="entry name" value="ATL20-22-like"/>
</dbReference>
<dbReference type="AlphaFoldDB" id="A0ABD1USL3"/>
<evidence type="ECO:0000256" key="1">
    <source>
        <dbReference type="ARBA" id="ARBA00000900"/>
    </source>
</evidence>
<gene>
    <name evidence="16" type="ORF">Adt_12472</name>
</gene>